<dbReference type="InterPro" id="IPR012910">
    <property type="entry name" value="Plug_dom"/>
</dbReference>
<dbReference type="EMBL" id="JAOCCL010000036">
    <property type="protein sequence ID" value="MDH0827341.1"/>
    <property type="molecule type" value="Genomic_DNA"/>
</dbReference>
<dbReference type="Gene3D" id="2.40.170.20">
    <property type="entry name" value="TonB-dependent receptor, beta-barrel domain"/>
    <property type="match status" value="1"/>
</dbReference>
<evidence type="ECO:0000256" key="5">
    <source>
        <dbReference type="ARBA" id="ARBA00022692"/>
    </source>
</evidence>
<evidence type="ECO:0000256" key="3">
    <source>
        <dbReference type="ARBA" id="ARBA00022448"/>
    </source>
</evidence>
<dbReference type="GO" id="GO:0038023">
    <property type="term" value="F:signaling receptor activity"/>
    <property type="evidence" value="ECO:0007669"/>
    <property type="project" value="InterPro"/>
</dbReference>
<evidence type="ECO:0000256" key="6">
    <source>
        <dbReference type="ARBA" id="ARBA00023077"/>
    </source>
</evidence>
<evidence type="ECO:0000256" key="9">
    <source>
        <dbReference type="ARBA" id="ARBA00023237"/>
    </source>
</evidence>
<dbReference type="InterPro" id="IPR000531">
    <property type="entry name" value="Beta-barrel_TonB"/>
</dbReference>
<feature type="domain" description="TonB-dependent receptor plug" evidence="14">
    <location>
        <begin position="67"/>
        <end position="164"/>
    </location>
</feature>
<dbReference type="RefSeq" id="WP_279679203.1">
    <property type="nucleotide sequence ID" value="NZ_JAOCCL010000036.1"/>
</dbReference>
<proteinExistence type="inferred from homology"/>
<dbReference type="InterPro" id="IPR039426">
    <property type="entry name" value="TonB-dep_rcpt-like"/>
</dbReference>
<evidence type="ECO:0000256" key="7">
    <source>
        <dbReference type="ARBA" id="ARBA00023136"/>
    </source>
</evidence>
<dbReference type="PANTHER" id="PTHR32552">
    <property type="entry name" value="FERRICHROME IRON RECEPTOR-RELATED"/>
    <property type="match status" value="1"/>
</dbReference>
<dbReference type="Pfam" id="PF07715">
    <property type="entry name" value="Plug"/>
    <property type="match status" value="1"/>
</dbReference>
<dbReference type="AlphaFoldDB" id="A0AA42MBJ3"/>
<reference evidence="15" key="1">
    <citation type="submission" date="2022-09" db="EMBL/GenBank/DDBJ databases">
        <title>Intensive care unit water sources are persistently colonized with multi-drug resistant bacteria and are the site of extensive horizontal gene transfer of antibiotic resistance genes.</title>
        <authorList>
            <person name="Diorio-Toth L."/>
        </authorList>
    </citation>
    <scope>NUCLEOTIDE SEQUENCE</scope>
    <source>
        <strain evidence="15">GD03885</strain>
    </source>
</reference>
<keyword evidence="8 15" id="KW-0675">Receptor</keyword>
<evidence type="ECO:0000259" key="13">
    <source>
        <dbReference type="Pfam" id="PF00593"/>
    </source>
</evidence>
<protein>
    <submittedName>
        <fullName evidence="15">TonB-dependent siderophore receptor</fullName>
    </submittedName>
</protein>
<gene>
    <name evidence="15" type="ORF">N5C97_12735</name>
</gene>
<dbReference type="PROSITE" id="PS52016">
    <property type="entry name" value="TONB_DEPENDENT_REC_3"/>
    <property type="match status" value="1"/>
</dbReference>
<dbReference type="PROSITE" id="PS51257">
    <property type="entry name" value="PROKAR_LIPOPROTEIN"/>
    <property type="match status" value="1"/>
</dbReference>
<dbReference type="SUPFAM" id="SSF56935">
    <property type="entry name" value="Porins"/>
    <property type="match status" value="1"/>
</dbReference>
<dbReference type="CDD" id="cd01347">
    <property type="entry name" value="ligand_gated_channel"/>
    <property type="match status" value="1"/>
</dbReference>
<evidence type="ECO:0000256" key="10">
    <source>
        <dbReference type="PROSITE-ProRule" id="PRU01360"/>
    </source>
</evidence>
<comment type="similarity">
    <text evidence="2 10 11">Belongs to the TonB-dependent receptor family.</text>
</comment>
<evidence type="ECO:0000256" key="11">
    <source>
        <dbReference type="RuleBase" id="RU003357"/>
    </source>
</evidence>
<keyword evidence="5 10" id="KW-0812">Transmembrane</keyword>
<dbReference type="GO" id="GO:0009279">
    <property type="term" value="C:cell outer membrane"/>
    <property type="evidence" value="ECO:0007669"/>
    <property type="project" value="UniProtKB-SubCell"/>
</dbReference>
<keyword evidence="6 11" id="KW-0798">TonB box</keyword>
<evidence type="ECO:0000256" key="1">
    <source>
        <dbReference type="ARBA" id="ARBA00004571"/>
    </source>
</evidence>
<evidence type="ECO:0000256" key="8">
    <source>
        <dbReference type="ARBA" id="ARBA00023170"/>
    </source>
</evidence>
<keyword evidence="4 10" id="KW-1134">Transmembrane beta strand</keyword>
<evidence type="ECO:0000256" key="4">
    <source>
        <dbReference type="ARBA" id="ARBA00022452"/>
    </source>
</evidence>
<name>A0AA42MBJ3_ACIJO</name>
<dbReference type="Pfam" id="PF00593">
    <property type="entry name" value="TonB_dep_Rec_b-barrel"/>
    <property type="match status" value="1"/>
</dbReference>
<dbReference type="GO" id="GO:0015891">
    <property type="term" value="P:siderophore transport"/>
    <property type="evidence" value="ECO:0007669"/>
    <property type="project" value="InterPro"/>
</dbReference>
<evidence type="ECO:0000259" key="14">
    <source>
        <dbReference type="Pfam" id="PF07715"/>
    </source>
</evidence>
<keyword evidence="9 10" id="KW-0998">Cell outer membrane</keyword>
<dbReference type="PANTHER" id="PTHR32552:SF82">
    <property type="entry name" value="FCUA PROTEIN"/>
    <property type="match status" value="1"/>
</dbReference>
<keyword evidence="3 10" id="KW-0813">Transport</keyword>
<evidence type="ECO:0000313" key="16">
    <source>
        <dbReference type="Proteomes" id="UP001160116"/>
    </source>
</evidence>
<comment type="subcellular location">
    <subcellularLocation>
        <location evidence="1 10">Cell outer membrane</location>
        <topology evidence="1 10">Multi-pass membrane protein</topology>
    </subcellularLocation>
</comment>
<feature type="signal peptide" evidence="12">
    <location>
        <begin position="1"/>
        <end position="28"/>
    </location>
</feature>
<feature type="chain" id="PRO_5041388683" evidence="12">
    <location>
        <begin position="29"/>
        <end position="724"/>
    </location>
</feature>
<accession>A0AA42MBJ3</accession>
<dbReference type="Gene3D" id="2.170.130.10">
    <property type="entry name" value="TonB-dependent receptor, plug domain"/>
    <property type="match status" value="1"/>
</dbReference>
<dbReference type="InterPro" id="IPR037066">
    <property type="entry name" value="Plug_dom_sf"/>
</dbReference>
<evidence type="ECO:0000313" key="15">
    <source>
        <dbReference type="EMBL" id="MDH0827341.1"/>
    </source>
</evidence>
<keyword evidence="12" id="KW-0732">Signal</keyword>
<sequence length="724" mass="78623">MKSFSKKILASSVGLLMMGGGCLQLAFAEELSVLPSLKSEAQAQQQNYADGKLAKEAKLGALGNKSVIDTPFSVTTYTAKTISDNQAATVSEALKNDPSIRETTNSGHLNENIQIRGFSVGFEDYNMNGLYGMAPTGRIPTDIIDSVTVLKGPNALVAGMAPAGSVGGVVMAQTKRANQDLTRVSASYEDDGYYKSGFDVARRLGNNKEFGVRVGGSYGQGEHIIDGMDDTNSTGVVALDYTTDKLKLNFDAYAVRDKRDNGSPAMVGFIPCTPKLKASQCTTPYKLIDAPSGDSNFFPNIHGEQSSQYLGVSGEYKLSPDLKVFAGVGYNEKEYSGHIFGTRLIVNNTNTGAASSQYYRVGYQEHAVAANLGLEGKFDTGAIQHTLGLRADYLTRNYWQHSAATSNAFDTNLYNPIVDASEQMPTSYPTIVPYADNRYVSYNLTDQMSMLDDKLQVILGARYQDIDTQNLYKKTKYSSDKLSPSLGLVVKPFGEDLSFYASYVEGLSEGVTVSDMTYPTATNKGETLAPYQTKQYELGTKYQVGSWLNTLALYQIEKPEAYQDSTSLEVKDDAETRSRGIEFSTAGQLTEDLSLMANLAYIDAEYVKSGTASQVGNTVIGTPDFTAGLGMDYKIPVVDGLSVNARASYVSEQYLNTDNSLELPDYTILDLGAKYATKIGGVNTTFLANVDNVTNKKYWEGVFNSYYATVGGARTYKLGVTFDF</sequence>
<dbReference type="GO" id="GO:0015344">
    <property type="term" value="F:siderophore uptake transmembrane transporter activity"/>
    <property type="evidence" value="ECO:0007669"/>
    <property type="project" value="TreeGrafter"/>
</dbReference>
<dbReference type="NCBIfam" id="TIGR01783">
    <property type="entry name" value="TonB-siderophor"/>
    <property type="match status" value="1"/>
</dbReference>
<dbReference type="Proteomes" id="UP001160116">
    <property type="component" value="Unassembled WGS sequence"/>
</dbReference>
<comment type="caution">
    <text evidence="15">The sequence shown here is derived from an EMBL/GenBank/DDBJ whole genome shotgun (WGS) entry which is preliminary data.</text>
</comment>
<dbReference type="InterPro" id="IPR036942">
    <property type="entry name" value="Beta-barrel_TonB_sf"/>
</dbReference>
<evidence type="ECO:0000256" key="12">
    <source>
        <dbReference type="SAM" id="SignalP"/>
    </source>
</evidence>
<feature type="domain" description="TonB-dependent receptor-like beta-barrel" evidence="13">
    <location>
        <begin position="250"/>
        <end position="693"/>
    </location>
</feature>
<evidence type="ECO:0000256" key="2">
    <source>
        <dbReference type="ARBA" id="ARBA00009810"/>
    </source>
</evidence>
<organism evidence="15 16">
    <name type="scientific">Acinetobacter johnsonii</name>
    <dbReference type="NCBI Taxonomy" id="40214"/>
    <lineage>
        <taxon>Bacteria</taxon>
        <taxon>Pseudomonadati</taxon>
        <taxon>Pseudomonadota</taxon>
        <taxon>Gammaproteobacteria</taxon>
        <taxon>Moraxellales</taxon>
        <taxon>Moraxellaceae</taxon>
        <taxon>Acinetobacter</taxon>
    </lineage>
</organism>
<dbReference type="InterPro" id="IPR010105">
    <property type="entry name" value="TonB_sidphr_rcpt"/>
</dbReference>
<keyword evidence="7 10" id="KW-0472">Membrane</keyword>